<reference evidence="2 3" key="1">
    <citation type="submission" date="2023-01" db="EMBL/GenBank/DDBJ databases">
        <title>Psychrosphaera sp. nov., isolated from marine algae.</title>
        <authorList>
            <person name="Bayburt H."/>
            <person name="Choi B.J."/>
            <person name="Kim J.M."/>
            <person name="Choi D.G."/>
            <person name="Jeon C.O."/>
        </authorList>
    </citation>
    <scope>NUCLEOTIDE SEQUENCE [LARGE SCALE GENOMIC DNA]</scope>
    <source>
        <strain evidence="2 3">G1-22</strain>
    </source>
</reference>
<keyword evidence="3" id="KW-1185">Reference proteome</keyword>
<keyword evidence="1" id="KW-0812">Transmembrane</keyword>
<evidence type="ECO:0000256" key="1">
    <source>
        <dbReference type="SAM" id="Phobius"/>
    </source>
</evidence>
<keyword evidence="1" id="KW-0472">Membrane</keyword>
<accession>A0ABT5FBL4</accession>
<protein>
    <submittedName>
        <fullName evidence="2">Uncharacterized protein</fullName>
    </submittedName>
</protein>
<comment type="caution">
    <text evidence="2">The sequence shown here is derived from an EMBL/GenBank/DDBJ whole genome shotgun (WGS) entry which is preliminary data.</text>
</comment>
<organism evidence="2 3">
    <name type="scientific">Psychrosphaera algicola</name>
    <dbReference type="NCBI Taxonomy" id="3023714"/>
    <lineage>
        <taxon>Bacteria</taxon>
        <taxon>Pseudomonadati</taxon>
        <taxon>Pseudomonadota</taxon>
        <taxon>Gammaproteobacteria</taxon>
        <taxon>Alteromonadales</taxon>
        <taxon>Pseudoalteromonadaceae</taxon>
        <taxon>Psychrosphaera</taxon>
    </lineage>
</organism>
<dbReference type="RefSeq" id="WP_272179976.1">
    <property type="nucleotide sequence ID" value="NZ_JAQOMS010000002.1"/>
</dbReference>
<keyword evidence="1" id="KW-1133">Transmembrane helix</keyword>
<feature type="transmembrane region" description="Helical" evidence="1">
    <location>
        <begin position="16"/>
        <end position="38"/>
    </location>
</feature>
<proteinExistence type="predicted"/>
<name>A0ABT5FBL4_9GAMM</name>
<dbReference type="EMBL" id="JAQOMS010000002">
    <property type="protein sequence ID" value="MDC2888332.1"/>
    <property type="molecule type" value="Genomic_DNA"/>
</dbReference>
<gene>
    <name evidence="2" type="ORF">PN838_05530</name>
</gene>
<dbReference type="Proteomes" id="UP001528411">
    <property type="component" value="Unassembled WGS sequence"/>
</dbReference>
<sequence>MANLWEALDIQRRLNFSILVFWDFGILGFWDFGILGFWDFGILGFWDFSSSNGNQCK</sequence>
<evidence type="ECO:0000313" key="2">
    <source>
        <dbReference type="EMBL" id="MDC2888332.1"/>
    </source>
</evidence>
<evidence type="ECO:0000313" key="3">
    <source>
        <dbReference type="Proteomes" id="UP001528411"/>
    </source>
</evidence>